<dbReference type="Proteomes" id="UP000814128">
    <property type="component" value="Unassembled WGS sequence"/>
</dbReference>
<name>A0ACB8Q9J6_9AGAM</name>
<protein>
    <submittedName>
        <fullName evidence="1">Ribonuclease H-like domain-containing protein</fullName>
    </submittedName>
</protein>
<reference evidence="1" key="1">
    <citation type="submission" date="2021-02" db="EMBL/GenBank/DDBJ databases">
        <authorList>
            <consortium name="DOE Joint Genome Institute"/>
            <person name="Ahrendt S."/>
            <person name="Looney B.P."/>
            <person name="Miyauchi S."/>
            <person name="Morin E."/>
            <person name="Drula E."/>
            <person name="Courty P.E."/>
            <person name="Chicoki N."/>
            <person name="Fauchery L."/>
            <person name="Kohler A."/>
            <person name="Kuo A."/>
            <person name="Labutti K."/>
            <person name="Pangilinan J."/>
            <person name="Lipzen A."/>
            <person name="Riley R."/>
            <person name="Andreopoulos W."/>
            <person name="He G."/>
            <person name="Johnson J."/>
            <person name="Barry K.W."/>
            <person name="Grigoriev I.V."/>
            <person name="Nagy L."/>
            <person name="Hibbett D."/>
            <person name="Henrissat B."/>
            <person name="Matheny P.B."/>
            <person name="Labbe J."/>
            <person name="Martin F."/>
        </authorList>
    </citation>
    <scope>NUCLEOTIDE SEQUENCE</scope>
    <source>
        <strain evidence="1">EC-137</strain>
    </source>
</reference>
<comment type="caution">
    <text evidence="1">The sequence shown here is derived from an EMBL/GenBank/DDBJ whole genome shotgun (WGS) entry which is preliminary data.</text>
</comment>
<feature type="non-terminal residue" evidence="1">
    <location>
        <position position="224"/>
    </location>
</feature>
<keyword evidence="2" id="KW-1185">Reference proteome</keyword>
<dbReference type="EMBL" id="MU273767">
    <property type="protein sequence ID" value="KAI0028297.1"/>
    <property type="molecule type" value="Genomic_DNA"/>
</dbReference>
<gene>
    <name evidence="1" type="ORF">K488DRAFT_13208</name>
</gene>
<accession>A0ACB8Q9J6</accession>
<feature type="non-terminal residue" evidence="1">
    <location>
        <position position="1"/>
    </location>
</feature>
<organism evidence="1 2">
    <name type="scientific">Vararia minispora EC-137</name>
    <dbReference type="NCBI Taxonomy" id="1314806"/>
    <lineage>
        <taxon>Eukaryota</taxon>
        <taxon>Fungi</taxon>
        <taxon>Dikarya</taxon>
        <taxon>Basidiomycota</taxon>
        <taxon>Agaricomycotina</taxon>
        <taxon>Agaricomycetes</taxon>
        <taxon>Russulales</taxon>
        <taxon>Lachnocladiaceae</taxon>
        <taxon>Vararia</taxon>
    </lineage>
</organism>
<proteinExistence type="predicted"/>
<sequence length="224" mass="24967">LAADGTPLPPKPRQVARPPYNGPPYDWREMSPGCQVLHLNTCEAAKKALDALMSPSMPPVVGFDIEWRPSFIPKQPENPVALVQISTYDTILLLQLSSIQAVPDSLWRILESPETTKVGVNIANDCIKLYRDWGLSVRNCIELSLMARSADPSWTGKYNSPLGLAHLVEVYLERSLPKGHISRSNWEDDPLSEKQKDYAANDAHAGYMIYTKLASKITEMEPIP</sequence>
<evidence type="ECO:0000313" key="2">
    <source>
        <dbReference type="Proteomes" id="UP000814128"/>
    </source>
</evidence>
<evidence type="ECO:0000313" key="1">
    <source>
        <dbReference type="EMBL" id="KAI0028297.1"/>
    </source>
</evidence>
<reference evidence="1" key="2">
    <citation type="journal article" date="2022" name="New Phytol.">
        <title>Evolutionary transition to the ectomycorrhizal habit in the genomes of a hyperdiverse lineage of mushroom-forming fungi.</title>
        <authorList>
            <person name="Looney B."/>
            <person name="Miyauchi S."/>
            <person name="Morin E."/>
            <person name="Drula E."/>
            <person name="Courty P.E."/>
            <person name="Kohler A."/>
            <person name="Kuo A."/>
            <person name="LaButti K."/>
            <person name="Pangilinan J."/>
            <person name="Lipzen A."/>
            <person name="Riley R."/>
            <person name="Andreopoulos W."/>
            <person name="He G."/>
            <person name="Johnson J."/>
            <person name="Nolan M."/>
            <person name="Tritt A."/>
            <person name="Barry K.W."/>
            <person name="Grigoriev I.V."/>
            <person name="Nagy L.G."/>
            <person name="Hibbett D."/>
            <person name="Henrissat B."/>
            <person name="Matheny P.B."/>
            <person name="Labbe J."/>
            <person name="Martin F.M."/>
        </authorList>
    </citation>
    <scope>NUCLEOTIDE SEQUENCE</scope>
    <source>
        <strain evidence="1">EC-137</strain>
    </source>
</reference>